<protein>
    <submittedName>
        <fullName evidence="2">Alpha/beta hydrolase</fullName>
    </submittedName>
</protein>
<dbReference type="EMBL" id="JAHRVA010000001">
    <property type="protein sequence ID" value="MBV2142136.1"/>
    <property type="molecule type" value="Genomic_DNA"/>
</dbReference>
<keyword evidence="3" id="KW-1185">Reference proteome</keyword>
<dbReference type="Pfam" id="PF12697">
    <property type="entry name" value="Abhydrolase_6"/>
    <property type="match status" value="1"/>
</dbReference>
<dbReference type="InterPro" id="IPR050266">
    <property type="entry name" value="AB_hydrolase_sf"/>
</dbReference>
<keyword evidence="2" id="KW-0378">Hydrolase</keyword>
<dbReference type="GO" id="GO:0047372">
    <property type="term" value="F:monoacylglycerol lipase activity"/>
    <property type="evidence" value="ECO:0007669"/>
    <property type="project" value="TreeGrafter"/>
</dbReference>
<dbReference type="PANTHER" id="PTHR43798">
    <property type="entry name" value="MONOACYLGLYCEROL LIPASE"/>
    <property type="match status" value="1"/>
</dbReference>
<comment type="caution">
    <text evidence="2">The sequence shown here is derived from an EMBL/GenBank/DDBJ whole genome shotgun (WGS) entry which is preliminary data.</text>
</comment>
<evidence type="ECO:0000313" key="3">
    <source>
        <dbReference type="Proteomes" id="UP000752297"/>
    </source>
</evidence>
<gene>
    <name evidence="2" type="ORF">KUG47_01325</name>
</gene>
<dbReference type="GO" id="GO:0016020">
    <property type="term" value="C:membrane"/>
    <property type="evidence" value="ECO:0007669"/>
    <property type="project" value="TreeGrafter"/>
</dbReference>
<accession>A0A949PLL5</accession>
<feature type="domain" description="AB hydrolase-1" evidence="1">
    <location>
        <begin position="24"/>
        <end position="254"/>
    </location>
</feature>
<proteinExistence type="predicted"/>
<dbReference type="PANTHER" id="PTHR43798:SF33">
    <property type="entry name" value="HYDROLASE, PUTATIVE (AFU_ORTHOLOGUE AFUA_2G14860)-RELATED"/>
    <property type="match status" value="1"/>
</dbReference>
<reference evidence="2 3" key="1">
    <citation type="submission" date="2021-06" db="EMBL/GenBank/DDBJ databases">
        <title>Falsochrobactrum tianjin sp.nov., a new petroleum-degrading bacteria isolated from oily soils.</title>
        <authorList>
            <person name="Chen G."/>
            <person name="Chen H."/>
            <person name="Tian J."/>
            <person name="Qing J."/>
            <person name="Zhong L."/>
            <person name="Ma W."/>
            <person name="Song Y."/>
            <person name="Cui X."/>
            <person name="Yan B."/>
        </authorList>
    </citation>
    <scope>NUCLEOTIDE SEQUENCE [LARGE SCALE GENOMIC DNA]</scope>
    <source>
        <strain evidence="2 3">TDYN1</strain>
    </source>
</reference>
<evidence type="ECO:0000313" key="2">
    <source>
        <dbReference type="EMBL" id="MBV2142136.1"/>
    </source>
</evidence>
<dbReference type="AlphaFoldDB" id="A0A949PLL5"/>
<dbReference type="InterPro" id="IPR000073">
    <property type="entry name" value="AB_hydrolase_1"/>
</dbReference>
<evidence type="ECO:0000259" key="1">
    <source>
        <dbReference type="Pfam" id="PF12697"/>
    </source>
</evidence>
<dbReference type="GO" id="GO:0046464">
    <property type="term" value="P:acylglycerol catabolic process"/>
    <property type="evidence" value="ECO:0007669"/>
    <property type="project" value="TreeGrafter"/>
</dbReference>
<dbReference type="Proteomes" id="UP000752297">
    <property type="component" value="Unassembled WGS sequence"/>
</dbReference>
<organism evidence="2 3">
    <name type="scientific">Falsochrobactrum tianjinense</name>
    <dbReference type="NCBI Taxonomy" id="2706015"/>
    <lineage>
        <taxon>Bacteria</taxon>
        <taxon>Pseudomonadati</taxon>
        <taxon>Pseudomonadota</taxon>
        <taxon>Alphaproteobacteria</taxon>
        <taxon>Hyphomicrobiales</taxon>
        <taxon>Brucellaceae</taxon>
        <taxon>Falsochrobactrum</taxon>
    </lineage>
</organism>
<name>A0A949PLL5_9HYPH</name>
<sequence>MAYYLAQDGCRIHYKIFGEQGPSVILIPGLGGDGRFWNGVVERLKENFRLIVPDHRGAGQSDRPDGPYSIPLITSDIVGIVRELGCPVHVVAHSTGGAIAQVIALDHPDIGSSYTISSSWARSDERFRMLFNARAEMMDAGLAETYQRMTLIFGHTAEWLEQNRDTCIEGIAAAHENLAPFSVTAARIRMLLDHDRLAELPKIQCPVQVVAATDDILTPPALTEAVATAIPNATFVTVPGAHFHPLANPDQFASVIQQFIRQVAGYYEHS</sequence>
<dbReference type="RefSeq" id="WP_217676162.1">
    <property type="nucleotide sequence ID" value="NZ_JAHRVA010000001.1"/>
</dbReference>